<accession>D8QIY4</accession>
<reference evidence="2 3" key="1">
    <citation type="journal article" date="2010" name="Nat. Biotechnol.">
        <title>Genome sequence of the model mushroom Schizophyllum commune.</title>
        <authorList>
            <person name="Ohm R.A."/>
            <person name="de Jong J.F."/>
            <person name="Lugones L.G."/>
            <person name="Aerts A."/>
            <person name="Kothe E."/>
            <person name="Stajich J.E."/>
            <person name="de Vries R.P."/>
            <person name="Record E."/>
            <person name="Levasseur A."/>
            <person name="Baker S.E."/>
            <person name="Bartholomew K.A."/>
            <person name="Coutinho P.M."/>
            <person name="Erdmann S."/>
            <person name="Fowler T.J."/>
            <person name="Gathman A.C."/>
            <person name="Lombard V."/>
            <person name="Henrissat B."/>
            <person name="Knabe N."/>
            <person name="Kuees U."/>
            <person name="Lilly W.W."/>
            <person name="Lindquist E."/>
            <person name="Lucas S."/>
            <person name="Magnuson J.K."/>
            <person name="Piumi F."/>
            <person name="Raudaskoski M."/>
            <person name="Salamov A."/>
            <person name="Schmutz J."/>
            <person name="Schwarze F.W.M.R."/>
            <person name="vanKuyk P.A."/>
            <person name="Horton J.S."/>
            <person name="Grigoriev I.V."/>
            <person name="Woesten H.A.B."/>
        </authorList>
    </citation>
    <scope>NUCLEOTIDE SEQUENCE [LARGE SCALE GENOMIC DNA]</scope>
    <source>
        <strain evidence="3">H4-8 / FGSC 9210</strain>
    </source>
</reference>
<dbReference type="HOGENOM" id="CLU_100319_0_0_1"/>
<sequence length="228" mass="24315">MKLVALSALLPFLLYTPALAAPAESVTDALPATVTDALPATVTDALPATVAPTTTASAPDAYETCDNASNCYGAVHGWGSFIDYEPYQANLMGACTNDTSVTDGAGNLWGSKACVAVAVSYQKIWPQQVHGMATCGHQQIACEADQPSLDYNIYASIVGDCAWQPNGCPITQQNFIDFVYSTLTEIGSADWPSDVNKLISEGWQPLLDWAQTGDSIPYTNFNDFLHYA</sequence>
<organism evidence="3">
    <name type="scientific">Schizophyllum commune (strain H4-8 / FGSC 9210)</name>
    <name type="common">Split gill fungus</name>
    <dbReference type="NCBI Taxonomy" id="578458"/>
    <lineage>
        <taxon>Eukaryota</taxon>
        <taxon>Fungi</taxon>
        <taxon>Dikarya</taxon>
        <taxon>Basidiomycota</taxon>
        <taxon>Agaricomycotina</taxon>
        <taxon>Agaricomycetes</taxon>
        <taxon>Agaricomycetidae</taxon>
        <taxon>Agaricales</taxon>
        <taxon>Schizophyllaceae</taxon>
        <taxon>Schizophyllum</taxon>
    </lineage>
</organism>
<protein>
    <submittedName>
        <fullName evidence="2">Expressed protein</fullName>
    </submittedName>
</protein>
<dbReference type="Proteomes" id="UP000007431">
    <property type="component" value="Unassembled WGS sequence"/>
</dbReference>
<dbReference type="eggNOG" id="ENOG502SR8E">
    <property type="taxonomic scope" value="Eukaryota"/>
</dbReference>
<gene>
    <name evidence="2" type="ORF">SCHCODRAFT_86154</name>
</gene>
<dbReference type="VEuPathDB" id="FungiDB:SCHCODRAFT_02643530"/>
<evidence type="ECO:0000256" key="1">
    <source>
        <dbReference type="SAM" id="SignalP"/>
    </source>
</evidence>
<evidence type="ECO:0000313" key="3">
    <source>
        <dbReference type="Proteomes" id="UP000007431"/>
    </source>
</evidence>
<dbReference type="GeneID" id="9593780"/>
<dbReference type="KEGG" id="scm:SCHCO_02643530"/>
<feature type="signal peptide" evidence="1">
    <location>
        <begin position="1"/>
        <end position="20"/>
    </location>
</feature>
<dbReference type="InParanoid" id="D8QIY4"/>
<dbReference type="EMBL" id="GL377313">
    <property type="protein sequence ID" value="EFI92311.1"/>
    <property type="molecule type" value="Genomic_DNA"/>
</dbReference>
<keyword evidence="3" id="KW-1185">Reference proteome</keyword>
<name>D8QIY4_SCHCM</name>
<proteinExistence type="predicted"/>
<feature type="chain" id="PRO_5003120946" evidence="1">
    <location>
        <begin position="21"/>
        <end position="228"/>
    </location>
</feature>
<keyword evidence="1" id="KW-0732">Signal</keyword>
<dbReference type="AlphaFoldDB" id="D8QIY4"/>
<evidence type="ECO:0000313" key="2">
    <source>
        <dbReference type="EMBL" id="EFI92311.1"/>
    </source>
</evidence>
<dbReference type="OrthoDB" id="73875at2759"/>
<dbReference type="RefSeq" id="XP_003027214.1">
    <property type="nucleotide sequence ID" value="XM_003027168.1"/>
</dbReference>